<evidence type="ECO:0000313" key="8">
    <source>
        <dbReference type="Proteomes" id="UP000237925"/>
    </source>
</evidence>
<gene>
    <name evidence="7" type="ORF">C6568_12545</name>
</gene>
<organism evidence="7 8">
    <name type="scientific">Melaminivora suipulveris</name>
    <dbReference type="NCBI Taxonomy" id="2109913"/>
    <lineage>
        <taxon>Bacteria</taxon>
        <taxon>Pseudomonadati</taxon>
        <taxon>Pseudomonadota</taxon>
        <taxon>Betaproteobacteria</taxon>
        <taxon>Burkholderiales</taxon>
        <taxon>Comamonadaceae</taxon>
        <taxon>Melaminivora</taxon>
    </lineage>
</organism>
<keyword evidence="3" id="KW-0479">Metal-binding</keyword>
<dbReference type="AlphaFoldDB" id="A0A2R3QDY6"/>
<dbReference type="Gene3D" id="3.40.30.10">
    <property type="entry name" value="Glutaredoxin"/>
    <property type="match status" value="1"/>
</dbReference>
<evidence type="ECO:0000256" key="3">
    <source>
        <dbReference type="PIRSR" id="PIRSR603782-1"/>
    </source>
</evidence>
<dbReference type="RefSeq" id="WP_106684415.1">
    <property type="nucleotide sequence ID" value="NZ_CP027667.1"/>
</dbReference>
<dbReference type="InterPro" id="IPR036249">
    <property type="entry name" value="Thioredoxin-like_sf"/>
</dbReference>
<dbReference type="PANTHER" id="PTHR12151:SF25">
    <property type="entry name" value="LINALOOL DEHYDRATASE_ISOMERASE DOMAIN-CONTAINING PROTEIN"/>
    <property type="match status" value="1"/>
</dbReference>
<keyword evidence="4" id="KW-1015">Disulfide bond</keyword>
<accession>A0A2R3QDY6</accession>
<dbReference type="PANTHER" id="PTHR12151">
    <property type="entry name" value="ELECTRON TRANSPORT PROTIN SCO1/SENC FAMILY MEMBER"/>
    <property type="match status" value="1"/>
</dbReference>
<proteinExistence type="inferred from homology"/>
<dbReference type="Proteomes" id="UP000237925">
    <property type="component" value="Chromosome"/>
</dbReference>
<feature type="signal peptide" evidence="5">
    <location>
        <begin position="1"/>
        <end position="25"/>
    </location>
</feature>
<feature type="binding site" evidence="3">
    <location>
        <position position="82"/>
    </location>
    <ligand>
        <name>Cu cation</name>
        <dbReference type="ChEBI" id="CHEBI:23378"/>
    </ligand>
</feature>
<dbReference type="PROSITE" id="PS51352">
    <property type="entry name" value="THIOREDOXIN_2"/>
    <property type="match status" value="1"/>
</dbReference>
<evidence type="ECO:0000256" key="1">
    <source>
        <dbReference type="ARBA" id="ARBA00010996"/>
    </source>
</evidence>
<evidence type="ECO:0000313" key="7">
    <source>
        <dbReference type="EMBL" id="AVO49988.1"/>
    </source>
</evidence>
<evidence type="ECO:0000256" key="2">
    <source>
        <dbReference type="ARBA" id="ARBA00023008"/>
    </source>
</evidence>
<dbReference type="Pfam" id="PF02630">
    <property type="entry name" value="SCO1-SenC"/>
    <property type="match status" value="1"/>
</dbReference>
<dbReference type="GO" id="GO:0046872">
    <property type="term" value="F:metal ion binding"/>
    <property type="evidence" value="ECO:0007669"/>
    <property type="project" value="UniProtKB-KW"/>
</dbReference>
<feature type="chain" id="PRO_5015302913" evidence="5">
    <location>
        <begin position="26"/>
        <end position="209"/>
    </location>
</feature>
<feature type="disulfide bond" description="Redox-active" evidence="4">
    <location>
        <begin position="82"/>
        <end position="86"/>
    </location>
</feature>
<feature type="binding site" evidence="3">
    <location>
        <position position="86"/>
    </location>
    <ligand>
        <name>Cu cation</name>
        <dbReference type="ChEBI" id="CHEBI:23378"/>
    </ligand>
</feature>
<dbReference type="InterPro" id="IPR013766">
    <property type="entry name" value="Thioredoxin_domain"/>
</dbReference>
<protein>
    <submittedName>
        <fullName evidence="7">SCO family protein</fullName>
    </submittedName>
</protein>
<dbReference type="InterPro" id="IPR003782">
    <property type="entry name" value="SCO1/SenC"/>
</dbReference>
<dbReference type="SUPFAM" id="SSF52833">
    <property type="entry name" value="Thioredoxin-like"/>
    <property type="match status" value="1"/>
</dbReference>
<comment type="similarity">
    <text evidence="1">Belongs to the SCO1/2 family.</text>
</comment>
<keyword evidence="8" id="KW-1185">Reference proteome</keyword>
<reference evidence="7 8" key="1">
    <citation type="submission" date="2018-03" db="EMBL/GenBank/DDBJ databases">
        <title>Genome sequencing of Melaminivora sp.</title>
        <authorList>
            <person name="Kim S.-J."/>
            <person name="Heo J."/>
            <person name="Ahn J.-H."/>
            <person name="Kwon S.-W."/>
        </authorList>
    </citation>
    <scope>NUCLEOTIDE SEQUENCE [LARGE SCALE GENOMIC DNA]</scope>
    <source>
        <strain evidence="7 8">SC2-9</strain>
    </source>
</reference>
<evidence type="ECO:0000259" key="6">
    <source>
        <dbReference type="PROSITE" id="PS51352"/>
    </source>
</evidence>
<dbReference type="PROSITE" id="PS51257">
    <property type="entry name" value="PROKAR_LIPOPROTEIN"/>
    <property type="match status" value="1"/>
</dbReference>
<name>A0A2R3QDY6_9BURK</name>
<dbReference type="KEGG" id="mela:C6568_12545"/>
<dbReference type="CDD" id="cd02968">
    <property type="entry name" value="SCO"/>
    <property type="match status" value="1"/>
</dbReference>
<dbReference type="FunFam" id="3.40.30.10:FF:000013">
    <property type="entry name" value="Blast:Protein SCO1 homolog, mitochondrial"/>
    <property type="match status" value="1"/>
</dbReference>
<feature type="binding site" evidence="3">
    <location>
        <position position="171"/>
    </location>
    <ligand>
        <name>Cu cation</name>
        <dbReference type="ChEBI" id="CHEBI:23378"/>
    </ligand>
</feature>
<keyword evidence="2 3" id="KW-0186">Copper</keyword>
<keyword evidence="5" id="KW-0732">Signal</keyword>
<evidence type="ECO:0000256" key="4">
    <source>
        <dbReference type="PIRSR" id="PIRSR603782-2"/>
    </source>
</evidence>
<evidence type="ECO:0000256" key="5">
    <source>
        <dbReference type="SAM" id="SignalP"/>
    </source>
</evidence>
<sequence>MLLLSRRIAIKNIATSALITPTAAAFLSACSPSPGPAKFQGIDVTGADYARDLPLPDQDGRMRSLSEFAGKVVVAFFGYTQCPDVCPTAMNELAEVKRSLGADGARVQGIFVTVDPERDTPEVLKAYMANFDPTFIGLRGSPEQLAAVAKDFKIYYKRVEGSTPTSYTMDHSAGSYVYDTAGRLRVYHRYGSGAQALAADVRTLLNQAG</sequence>
<dbReference type="EMBL" id="CP027667">
    <property type="protein sequence ID" value="AVO49988.1"/>
    <property type="molecule type" value="Genomic_DNA"/>
</dbReference>
<dbReference type="OrthoDB" id="9790194at2"/>
<feature type="domain" description="Thioredoxin" evidence="6">
    <location>
        <begin position="44"/>
        <end position="209"/>
    </location>
</feature>